<dbReference type="AlphaFoldDB" id="A0A940YZ24"/>
<reference evidence="2" key="1">
    <citation type="submission" date="2021-04" db="EMBL/GenBank/DDBJ databases">
        <title>The genome sequence of Ideonella sp. 4Y11.</title>
        <authorList>
            <person name="Liu Y."/>
        </authorList>
    </citation>
    <scope>NUCLEOTIDE SEQUENCE</scope>
    <source>
        <strain evidence="2">4Y11</strain>
    </source>
</reference>
<protein>
    <submittedName>
        <fullName evidence="2">Type IV conjugative transfer system protein TraL</fullName>
    </submittedName>
</protein>
<keyword evidence="1" id="KW-1133">Transmembrane helix</keyword>
<keyword evidence="3" id="KW-1185">Reference proteome</keyword>
<name>A0A940YZ24_9BURK</name>
<keyword evidence="1" id="KW-0812">Transmembrane</keyword>
<gene>
    <name evidence="2" type="primary">traL</name>
    <name evidence="2" type="ORF">KAK06_22705</name>
</gene>
<sequence length="98" mass="11297">MDEDHDTTIVSRLKDPWKFLFVDMDIAMLGSTIGIALLMAGLNTFIVMAVPGLIGYWVHKARQDRPRGYVRHLCYWYLPPVVSRLERTPPMYCIRTVG</sequence>
<dbReference type="Proteomes" id="UP000678374">
    <property type="component" value="Unassembled WGS sequence"/>
</dbReference>
<evidence type="ECO:0000313" key="2">
    <source>
        <dbReference type="EMBL" id="MBQ0961765.1"/>
    </source>
</evidence>
<feature type="transmembrane region" description="Helical" evidence="1">
    <location>
        <begin position="26"/>
        <end position="58"/>
    </location>
</feature>
<organism evidence="2 3">
    <name type="scientific">Ideonella aquatica</name>
    <dbReference type="NCBI Taxonomy" id="2824119"/>
    <lineage>
        <taxon>Bacteria</taxon>
        <taxon>Pseudomonadati</taxon>
        <taxon>Pseudomonadota</taxon>
        <taxon>Betaproteobacteria</taxon>
        <taxon>Burkholderiales</taxon>
        <taxon>Sphaerotilaceae</taxon>
        <taxon>Ideonella</taxon>
    </lineage>
</organism>
<evidence type="ECO:0000256" key="1">
    <source>
        <dbReference type="SAM" id="Phobius"/>
    </source>
</evidence>
<evidence type="ECO:0000313" key="3">
    <source>
        <dbReference type="Proteomes" id="UP000678374"/>
    </source>
</evidence>
<proteinExistence type="predicted"/>
<dbReference type="NCBIfam" id="TIGR02762">
    <property type="entry name" value="TraL_TIGR"/>
    <property type="match status" value="1"/>
</dbReference>
<dbReference type="RefSeq" id="WP_210804452.1">
    <property type="nucleotide sequence ID" value="NZ_JAGQDE010000038.1"/>
</dbReference>
<comment type="caution">
    <text evidence="2">The sequence shown here is derived from an EMBL/GenBank/DDBJ whole genome shotgun (WGS) entry which is preliminary data.</text>
</comment>
<accession>A0A940YZ24</accession>
<dbReference type="EMBL" id="JAGQDE010000038">
    <property type="protein sequence ID" value="MBQ0961765.1"/>
    <property type="molecule type" value="Genomic_DNA"/>
</dbReference>
<dbReference type="InterPro" id="IPR009838">
    <property type="entry name" value="T4SS_TraL"/>
</dbReference>
<keyword evidence="1" id="KW-0472">Membrane</keyword>
<dbReference type="GO" id="GO:0019867">
    <property type="term" value="C:outer membrane"/>
    <property type="evidence" value="ECO:0007669"/>
    <property type="project" value="InterPro"/>
</dbReference>
<dbReference type="Pfam" id="PF07178">
    <property type="entry name" value="TraL"/>
    <property type="match status" value="1"/>
</dbReference>